<dbReference type="Proteomes" id="UP000032160">
    <property type="component" value="Chromosome I"/>
</dbReference>
<evidence type="ECO:0000256" key="7">
    <source>
        <dbReference type="ARBA" id="ARBA00022833"/>
    </source>
</evidence>
<dbReference type="InterPro" id="IPR037294">
    <property type="entry name" value="ABC_BtuC-like"/>
</dbReference>
<feature type="transmembrane region" description="Helical" evidence="14">
    <location>
        <begin position="41"/>
        <end position="74"/>
    </location>
</feature>
<accession>X5MPA1</accession>
<keyword evidence="9 14" id="KW-1133">Transmembrane helix</keyword>
<protein>
    <recommendedName>
        <fullName evidence="12">High-affinity zinc uptake system membrane protein ZnuB</fullName>
    </recommendedName>
</protein>
<feature type="transmembrane region" description="Helical" evidence="14">
    <location>
        <begin position="215"/>
        <end position="236"/>
    </location>
</feature>
<reference evidence="15 16" key="1">
    <citation type="journal article" date="2014" name="Front. Genet.">
        <title>Genome and metabolic network of "Candidatus Phaeomarinobacter ectocarpi" Ec32, a new candidate genus of Alphaproteobacteria frequently associated with brown algae.</title>
        <authorList>
            <person name="Dittami S.M."/>
            <person name="Barbeyron T."/>
            <person name="Boyen C."/>
            <person name="Cambefort J."/>
            <person name="Collet G."/>
            <person name="Delage L."/>
            <person name="Gobet A."/>
            <person name="Groisillier A."/>
            <person name="Leblanc C."/>
            <person name="Michel G."/>
            <person name="Scornet D."/>
            <person name="Siegel A."/>
            <person name="Tapia J.E."/>
            <person name="Tonon T."/>
        </authorList>
    </citation>
    <scope>NUCLEOTIDE SEQUENCE [LARGE SCALE GENOMIC DNA]</scope>
    <source>
        <strain evidence="15 16">Ec32</strain>
    </source>
</reference>
<proteinExistence type="inferred from homology"/>
<dbReference type="EMBL" id="HG966617">
    <property type="protein sequence ID" value="CDO61176.1"/>
    <property type="molecule type" value="Genomic_DNA"/>
</dbReference>
<feature type="transmembrane region" description="Helical" evidence="14">
    <location>
        <begin position="86"/>
        <end position="108"/>
    </location>
</feature>
<keyword evidence="16" id="KW-1185">Reference proteome</keyword>
<evidence type="ECO:0000313" key="15">
    <source>
        <dbReference type="EMBL" id="CDO61176.1"/>
    </source>
</evidence>
<keyword evidence="7" id="KW-0862">Zinc</keyword>
<comment type="function">
    <text evidence="1">Involved in the high-affinity zinc uptake transport system.</text>
</comment>
<dbReference type="GO" id="GO:0010043">
    <property type="term" value="P:response to zinc ion"/>
    <property type="evidence" value="ECO:0007669"/>
    <property type="project" value="TreeGrafter"/>
</dbReference>
<keyword evidence="10" id="KW-0406">Ion transport</keyword>
<comment type="similarity">
    <text evidence="3 13">Belongs to the ABC-3 integral membrane protein family.</text>
</comment>
<evidence type="ECO:0000256" key="6">
    <source>
        <dbReference type="ARBA" id="ARBA00022692"/>
    </source>
</evidence>
<evidence type="ECO:0000256" key="4">
    <source>
        <dbReference type="ARBA" id="ARBA00022448"/>
    </source>
</evidence>
<dbReference type="GO" id="GO:0055085">
    <property type="term" value="P:transmembrane transport"/>
    <property type="evidence" value="ECO:0007669"/>
    <property type="project" value="InterPro"/>
</dbReference>
<dbReference type="HOGENOM" id="CLU_028808_3_2_5"/>
<feature type="transmembrane region" description="Helical" evidence="14">
    <location>
        <begin position="171"/>
        <end position="203"/>
    </location>
</feature>
<dbReference type="SUPFAM" id="SSF81345">
    <property type="entry name" value="ABC transporter involved in vitamin B12 uptake, BtuC"/>
    <property type="match status" value="1"/>
</dbReference>
<dbReference type="STRING" id="1458461.BN1012_Phect2964"/>
<keyword evidence="6 13" id="KW-0812">Transmembrane</keyword>
<keyword evidence="5" id="KW-1003">Cell membrane</keyword>
<gene>
    <name evidence="15" type="ORF">BN1012_Phect2964</name>
</gene>
<evidence type="ECO:0000256" key="1">
    <source>
        <dbReference type="ARBA" id="ARBA00002313"/>
    </source>
</evidence>
<keyword evidence="8" id="KW-0864">Zinc transport</keyword>
<evidence type="ECO:0000256" key="8">
    <source>
        <dbReference type="ARBA" id="ARBA00022906"/>
    </source>
</evidence>
<comment type="subcellular location">
    <subcellularLocation>
        <location evidence="2 13">Cell membrane</location>
        <topology evidence="2 13">Multi-pass membrane protein</topology>
    </subcellularLocation>
</comment>
<organism evidence="15 16">
    <name type="scientific">Candidatus Phaeomarinibacter ectocarpi</name>
    <dbReference type="NCBI Taxonomy" id="1458461"/>
    <lineage>
        <taxon>Bacteria</taxon>
        <taxon>Pseudomonadati</taxon>
        <taxon>Pseudomonadota</taxon>
        <taxon>Alphaproteobacteria</taxon>
        <taxon>Hyphomicrobiales</taxon>
        <taxon>Parvibaculaceae</taxon>
        <taxon>Candidatus Phaeomarinibacter</taxon>
    </lineage>
</organism>
<evidence type="ECO:0000256" key="2">
    <source>
        <dbReference type="ARBA" id="ARBA00004651"/>
    </source>
</evidence>
<evidence type="ECO:0000256" key="14">
    <source>
        <dbReference type="SAM" id="Phobius"/>
    </source>
</evidence>
<feature type="transmembrane region" description="Helical" evidence="14">
    <location>
        <begin position="242"/>
        <end position="260"/>
    </location>
</feature>
<feature type="transmembrane region" description="Helical" evidence="14">
    <location>
        <begin position="6"/>
        <end position="29"/>
    </location>
</feature>
<evidence type="ECO:0000256" key="10">
    <source>
        <dbReference type="ARBA" id="ARBA00023065"/>
    </source>
</evidence>
<name>X5MPA1_9HYPH</name>
<evidence type="ECO:0000256" key="11">
    <source>
        <dbReference type="ARBA" id="ARBA00023136"/>
    </source>
</evidence>
<feature type="transmembrane region" description="Helical" evidence="14">
    <location>
        <begin position="120"/>
        <end position="146"/>
    </location>
</feature>
<dbReference type="AlphaFoldDB" id="X5MPA1"/>
<keyword evidence="4 13" id="KW-0813">Transport</keyword>
<dbReference type="GO" id="GO:0006829">
    <property type="term" value="P:zinc ion transport"/>
    <property type="evidence" value="ECO:0007669"/>
    <property type="project" value="UniProtKB-KW"/>
</dbReference>
<sequence length="264" mass="26925">MLDDFFVRAVLVAVGVAAMAGPLGCFVVWRRMAYFGDTTAHAALLGIGLGITLGIDLTIGVAAVTISVALLLLAMERHTGLALDTLLGILAHSSLALGVIVIALSPSLRVDLTSYLFGDVLSVSVADLAVIFGLAVAVLAALAVIWRKLVAATMDEELAAAEGINPARYRIALVLLLAVVIAVAMKVVGVLLVTALLIIPAAAARRLSSSPEQMALAAIGLAIAAAVGGLFMSLYLDTPSGPSIVIAAALIFSLSLLPLGPKRG</sequence>
<dbReference type="PANTHER" id="PTHR30477:SF23">
    <property type="entry name" value="HIGH-AFFINITY ZINC UPTAKE SYSTEM MEMBRANE PROTEIN ZNUB"/>
    <property type="match status" value="1"/>
</dbReference>
<dbReference type="PANTHER" id="PTHR30477">
    <property type="entry name" value="ABC-TRANSPORTER METAL-BINDING PROTEIN"/>
    <property type="match status" value="1"/>
</dbReference>
<dbReference type="InterPro" id="IPR001626">
    <property type="entry name" value="ABC_TroCD"/>
</dbReference>
<keyword evidence="11 14" id="KW-0472">Membrane</keyword>
<dbReference type="Gene3D" id="1.10.3470.10">
    <property type="entry name" value="ABC transporter involved in vitamin B12 uptake, BtuC"/>
    <property type="match status" value="1"/>
</dbReference>
<dbReference type="Pfam" id="PF00950">
    <property type="entry name" value="ABC-3"/>
    <property type="match status" value="1"/>
</dbReference>
<evidence type="ECO:0000256" key="12">
    <source>
        <dbReference type="ARBA" id="ARBA00040080"/>
    </source>
</evidence>
<dbReference type="GO" id="GO:0043190">
    <property type="term" value="C:ATP-binding cassette (ABC) transporter complex"/>
    <property type="evidence" value="ECO:0007669"/>
    <property type="project" value="InterPro"/>
</dbReference>
<evidence type="ECO:0000256" key="5">
    <source>
        <dbReference type="ARBA" id="ARBA00022475"/>
    </source>
</evidence>
<dbReference type="OrthoDB" id="9783937at2"/>
<evidence type="ECO:0000256" key="9">
    <source>
        <dbReference type="ARBA" id="ARBA00022989"/>
    </source>
</evidence>
<evidence type="ECO:0000313" key="16">
    <source>
        <dbReference type="Proteomes" id="UP000032160"/>
    </source>
</evidence>
<dbReference type="PATRIC" id="fig|1458461.3.peg.2970"/>
<evidence type="ECO:0000256" key="13">
    <source>
        <dbReference type="RuleBase" id="RU003943"/>
    </source>
</evidence>
<dbReference type="KEGG" id="pect:BN1012_Phect2964"/>
<evidence type="ECO:0000256" key="3">
    <source>
        <dbReference type="ARBA" id="ARBA00008034"/>
    </source>
</evidence>